<dbReference type="STRING" id="28066.RF819_09925"/>
<dbReference type="InterPro" id="IPR000399">
    <property type="entry name" value="TPP-bd_CS"/>
</dbReference>
<dbReference type="Gene3D" id="3.40.50.970">
    <property type="match status" value="2"/>
</dbReference>
<comment type="caution">
    <text evidence="5">The sequence shown here is derived from an EMBL/GenBank/DDBJ whole genome shotgun (WGS) entry which is preliminary data.</text>
</comment>
<dbReference type="InterPro" id="IPR045229">
    <property type="entry name" value="TPP_enz"/>
</dbReference>
<dbReference type="CDD" id="cd02002">
    <property type="entry name" value="TPP_BFDC"/>
    <property type="match status" value="1"/>
</dbReference>
<dbReference type="GO" id="GO:0000287">
    <property type="term" value="F:magnesium ion binding"/>
    <property type="evidence" value="ECO:0007669"/>
    <property type="project" value="InterPro"/>
</dbReference>
<dbReference type="InterPro" id="IPR029061">
    <property type="entry name" value="THDP-binding"/>
</dbReference>
<reference evidence="5 6" key="1">
    <citation type="submission" date="2017-01" db="EMBL/GenBank/DDBJ databases">
        <title>Genome sequencing of Rhodoferax fermentans JCM 7819.</title>
        <authorList>
            <person name="Kim Y.J."/>
            <person name="Farh M.E.-A."/>
            <person name="Yang D.-C."/>
        </authorList>
    </citation>
    <scope>NUCLEOTIDE SEQUENCE [LARGE SCALE GENOMIC DNA]</scope>
    <source>
        <strain evidence="5 6">JCM 7819</strain>
    </source>
</reference>
<dbReference type="InterPro" id="IPR011766">
    <property type="entry name" value="TPP_enzyme_TPP-bd"/>
</dbReference>
<proteinExistence type="inferred from homology"/>
<dbReference type="GO" id="GO:0030976">
    <property type="term" value="F:thiamine pyrophosphate binding"/>
    <property type="evidence" value="ECO:0007669"/>
    <property type="project" value="InterPro"/>
</dbReference>
<comment type="similarity">
    <text evidence="1">Belongs to the TPP enzyme family.</text>
</comment>
<dbReference type="NCBIfam" id="NF005760">
    <property type="entry name" value="PRK07586.1"/>
    <property type="match status" value="1"/>
</dbReference>
<name>A0A1T1AY90_RHOFE</name>
<dbReference type="Pfam" id="PF02775">
    <property type="entry name" value="TPP_enzyme_C"/>
    <property type="match status" value="1"/>
</dbReference>
<gene>
    <name evidence="5" type="ORF">RF819_09925</name>
</gene>
<evidence type="ECO:0000259" key="3">
    <source>
        <dbReference type="Pfam" id="PF02775"/>
    </source>
</evidence>
<protein>
    <submittedName>
        <fullName evidence="5">Acetolactate synthase large subunit</fullName>
    </submittedName>
</protein>
<dbReference type="GO" id="GO:0044281">
    <property type="term" value="P:small molecule metabolic process"/>
    <property type="evidence" value="ECO:0007669"/>
    <property type="project" value="UniProtKB-ARBA"/>
</dbReference>
<dbReference type="Pfam" id="PF02776">
    <property type="entry name" value="TPP_enzyme_N"/>
    <property type="match status" value="1"/>
</dbReference>
<dbReference type="InterPro" id="IPR012001">
    <property type="entry name" value="Thiamin_PyroP_enz_TPP-bd_dom"/>
</dbReference>
<evidence type="ECO:0000313" key="5">
    <source>
        <dbReference type="EMBL" id="OOV09041.1"/>
    </source>
</evidence>
<dbReference type="GO" id="GO:0050660">
    <property type="term" value="F:flavin adenine dinucleotide binding"/>
    <property type="evidence" value="ECO:0007669"/>
    <property type="project" value="TreeGrafter"/>
</dbReference>
<dbReference type="PROSITE" id="PS00187">
    <property type="entry name" value="TPP_ENZYMES"/>
    <property type="match status" value="1"/>
</dbReference>
<evidence type="ECO:0000313" key="6">
    <source>
        <dbReference type="Proteomes" id="UP000190750"/>
    </source>
</evidence>
<keyword evidence="6" id="KW-1185">Reference proteome</keyword>
<dbReference type="CDD" id="cd07035">
    <property type="entry name" value="TPP_PYR_POX_like"/>
    <property type="match status" value="1"/>
</dbReference>
<dbReference type="RefSeq" id="WP_078366881.1">
    <property type="nucleotide sequence ID" value="NZ_MTJN01000002.1"/>
</dbReference>
<dbReference type="PANTHER" id="PTHR18968:SF86">
    <property type="entry name" value="ACETOLACTATE SYNTHASE LARGE SUBUNIT ILVX-RELATED"/>
    <property type="match status" value="1"/>
</dbReference>
<accession>A0A1T1AY90</accession>
<organism evidence="5 6">
    <name type="scientific">Rhodoferax fermentans</name>
    <dbReference type="NCBI Taxonomy" id="28066"/>
    <lineage>
        <taxon>Bacteria</taxon>
        <taxon>Pseudomonadati</taxon>
        <taxon>Pseudomonadota</taxon>
        <taxon>Betaproteobacteria</taxon>
        <taxon>Burkholderiales</taxon>
        <taxon>Comamonadaceae</taxon>
        <taxon>Rhodoferax</taxon>
    </lineage>
</organism>
<feature type="domain" description="Thiamine pyrophosphate enzyme N-terminal TPP-binding" evidence="4">
    <location>
        <begin position="1"/>
        <end position="105"/>
    </location>
</feature>
<evidence type="ECO:0000259" key="4">
    <source>
        <dbReference type="Pfam" id="PF02776"/>
    </source>
</evidence>
<keyword evidence="2" id="KW-0786">Thiamine pyrophosphate</keyword>
<dbReference type="OrthoDB" id="2254214at2"/>
<dbReference type="SUPFAM" id="SSF52518">
    <property type="entry name" value="Thiamin diphosphate-binding fold (THDP-binding)"/>
    <property type="match status" value="2"/>
</dbReference>
<dbReference type="GO" id="GO:0003984">
    <property type="term" value="F:acetolactate synthase activity"/>
    <property type="evidence" value="ECO:0007669"/>
    <property type="project" value="TreeGrafter"/>
</dbReference>
<dbReference type="EMBL" id="MTJN01000002">
    <property type="protein sequence ID" value="OOV09041.1"/>
    <property type="molecule type" value="Genomic_DNA"/>
</dbReference>
<dbReference type="AlphaFoldDB" id="A0A1T1AY90"/>
<sequence>MNGAESLVQTLLSGGVNVCFANPGTSEMHFVAALDAHPGMRCVLCLFEGGATGAADGYFRMSGNIAATLLHLAPGLGNGFANLHTARKAGSGMLTIVGDHATHHMAYESPLKGDIPGLSRSIAHWTRASPDATSVAPDGAQAMAAARSHNGQLATLVLPANTAWQEATGPAEPVPPSPLIRPDLARIQAAAHTLQLPGAALMVDGPTLHGDLGVLAAQIVKKTGARLMAPYLAARIRRGAGAVAFERLAYGVDDNAAVLKDVRHMVLAGAQRPTNFFAYPGKPSLPEAPNTAVFDLCSRGMDVGYTLNTLAECLGITTTDPYDCWPQALPALPSGPMDMALIGQAFAHLLPENAIVVDESITLARFFMPPTQQARPHDWLHTTGGAIGFGLPNAVGAALACPQRPVFVLTGDGSAMYTLQALWTMAREQLHVVTIVFANRGYQILRGELANVGVTQVGRNALRMLDVEQPQLDWVKLSEGHGVPADRVTDVDGFVASLRAAMAKPGPHLIEVVCPV</sequence>
<dbReference type="Proteomes" id="UP000190750">
    <property type="component" value="Unassembled WGS sequence"/>
</dbReference>
<evidence type="ECO:0000256" key="2">
    <source>
        <dbReference type="ARBA" id="ARBA00023052"/>
    </source>
</evidence>
<feature type="domain" description="Thiamine pyrophosphate enzyme TPP-binding" evidence="3">
    <location>
        <begin position="373"/>
        <end position="512"/>
    </location>
</feature>
<dbReference type="PANTHER" id="PTHR18968">
    <property type="entry name" value="THIAMINE PYROPHOSPHATE ENZYMES"/>
    <property type="match status" value="1"/>
</dbReference>
<evidence type="ECO:0000256" key="1">
    <source>
        <dbReference type="ARBA" id="ARBA00007812"/>
    </source>
</evidence>